<feature type="chain" id="PRO_5031448274" evidence="2">
    <location>
        <begin position="29"/>
        <end position="439"/>
    </location>
</feature>
<dbReference type="PROSITE" id="PS51257">
    <property type="entry name" value="PROKAR_LIPOPROTEIN"/>
    <property type="match status" value="1"/>
</dbReference>
<dbReference type="Gene3D" id="1.10.530.10">
    <property type="match status" value="1"/>
</dbReference>
<name>A0A7Y3TVQ3_9GAMM</name>
<dbReference type="PANTHER" id="PTHR30163">
    <property type="entry name" value="MEMBRANE-BOUND LYTIC MUREIN TRANSGLYCOSYLASE B"/>
    <property type="match status" value="1"/>
</dbReference>
<evidence type="ECO:0000256" key="1">
    <source>
        <dbReference type="SAM" id="MobiDB-lite"/>
    </source>
</evidence>
<dbReference type="SUPFAM" id="SSF47090">
    <property type="entry name" value="PGBD-like"/>
    <property type="match status" value="1"/>
</dbReference>
<dbReference type="AlphaFoldDB" id="A0A7Y3TVQ3"/>
<feature type="signal peptide" evidence="2">
    <location>
        <begin position="1"/>
        <end position="28"/>
    </location>
</feature>
<organism evidence="5 6">
    <name type="scientific">Vreelandella azerica</name>
    <dbReference type="NCBI Taxonomy" id="2732867"/>
    <lineage>
        <taxon>Bacteria</taxon>
        <taxon>Pseudomonadati</taxon>
        <taxon>Pseudomonadota</taxon>
        <taxon>Gammaproteobacteria</taxon>
        <taxon>Oceanospirillales</taxon>
        <taxon>Halomonadaceae</taxon>
        <taxon>Vreelandella</taxon>
    </lineage>
</organism>
<accession>A0A7Y3TVQ3</accession>
<dbReference type="GO" id="GO:0009253">
    <property type="term" value="P:peptidoglycan catabolic process"/>
    <property type="evidence" value="ECO:0007669"/>
    <property type="project" value="TreeGrafter"/>
</dbReference>
<evidence type="ECO:0000259" key="4">
    <source>
        <dbReference type="Pfam" id="PF13406"/>
    </source>
</evidence>
<dbReference type="Gene3D" id="1.10.101.10">
    <property type="entry name" value="PGBD-like superfamily/PGBD"/>
    <property type="match status" value="1"/>
</dbReference>
<dbReference type="InterPro" id="IPR036366">
    <property type="entry name" value="PGBDSf"/>
</dbReference>
<dbReference type="InterPro" id="IPR031304">
    <property type="entry name" value="SLT_2"/>
</dbReference>
<proteinExistence type="predicted"/>
<dbReference type="InterPro" id="IPR002477">
    <property type="entry name" value="Peptidoglycan-bd-like"/>
</dbReference>
<evidence type="ECO:0000256" key="2">
    <source>
        <dbReference type="SAM" id="SignalP"/>
    </source>
</evidence>
<keyword evidence="6" id="KW-1185">Reference proteome</keyword>
<feature type="region of interest" description="Disordered" evidence="1">
    <location>
        <begin position="36"/>
        <end position="67"/>
    </location>
</feature>
<evidence type="ECO:0000313" key="6">
    <source>
        <dbReference type="Proteomes" id="UP000588806"/>
    </source>
</evidence>
<dbReference type="CDD" id="cd13399">
    <property type="entry name" value="Slt35-like"/>
    <property type="match status" value="1"/>
</dbReference>
<reference evidence="5 6" key="1">
    <citation type="submission" date="2020-05" db="EMBL/GenBank/DDBJ databases">
        <authorList>
            <person name="Ruan W."/>
            <person name="Jeon C.O."/>
            <person name="Chun B.H."/>
        </authorList>
    </citation>
    <scope>NUCLEOTIDE SEQUENCE [LARGE SCALE GENOMIC DNA]</scope>
    <source>
        <strain evidence="5 6">TBZ9</strain>
    </source>
</reference>
<dbReference type="SUPFAM" id="SSF53955">
    <property type="entry name" value="Lysozyme-like"/>
    <property type="match status" value="1"/>
</dbReference>
<comment type="caution">
    <text evidence="5">The sequence shown here is derived from an EMBL/GenBank/DDBJ whole genome shotgun (WGS) entry which is preliminary data.</text>
</comment>
<feature type="domain" description="Transglycosylase SLT" evidence="4">
    <location>
        <begin position="73"/>
        <end position="360"/>
    </location>
</feature>
<sequence>MTLRPYRPLLLGVSLVVPFTLLSACASAQPTSNQAEAAETRVSAESSPTLLAQNTQSSTSSQPTQPDLQGHASFDAWLAAFKRDAAAQGISQRALSALDNVRYLERVIELDRYQPEFVRPIWEYLDSAVSSTRVRNGREKLAQHRQTAARMEERYGVPAEVLVAIWGIESNYGGNFGDFSALNAFATLAYDGRRSDFARGELLAALRIIDSGDIDAQDMIGSWAGAMGHTQFIPSSFEAYAKDGDGDGRRDIWGSIPDVMASTANYLARANWQPGQPWGIEVTLPADYDYAQTERRSSAEWAAQGVRSANGSSLPAFDSAALIVPAGAKGPAFMVGPNFRSILRYNNATSYALAVATLSDAIAGREGIQQAWPRDQVPLTRAEVRELQQGLNALGYSVGGADGILGPNTRNGLRAFQRDQGMVPDGFANQAVLERIKQR</sequence>
<evidence type="ECO:0000313" key="5">
    <source>
        <dbReference type="EMBL" id="NOG30738.1"/>
    </source>
</evidence>
<feature type="compositionally biased region" description="Polar residues" evidence="1">
    <location>
        <begin position="43"/>
        <end position="54"/>
    </location>
</feature>
<feature type="compositionally biased region" description="Low complexity" evidence="1">
    <location>
        <begin position="55"/>
        <end position="66"/>
    </location>
</feature>
<dbReference type="InterPro" id="IPR011970">
    <property type="entry name" value="MltB_2"/>
</dbReference>
<dbReference type="InterPro" id="IPR023346">
    <property type="entry name" value="Lysozyme-like_dom_sf"/>
</dbReference>
<dbReference type="PANTHER" id="PTHR30163:SF8">
    <property type="entry name" value="LYTIC MUREIN TRANSGLYCOSYLASE"/>
    <property type="match status" value="1"/>
</dbReference>
<evidence type="ECO:0000259" key="3">
    <source>
        <dbReference type="Pfam" id="PF01471"/>
    </source>
</evidence>
<keyword evidence="2" id="KW-0732">Signal</keyword>
<dbReference type="Gene3D" id="1.10.8.350">
    <property type="entry name" value="Bacterial muramidase"/>
    <property type="match status" value="1"/>
</dbReference>
<dbReference type="Pfam" id="PF13406">
    <property type="entry name" value="SLT_2"/>
    <property type="match status" value="1"/>
</dbReference>
<dbReference type="Proteomes" id="UP000588806">
    <property type="component" value="Unassembled WGS sequence"/>
</dbReference>
<gene>
    <name evidence="5" type="ORF">HLB35_01260</name>
</gene>
<dbReference type="Pfam" id="PF01471">
    <property type="entry name" value="PG_binding_1"/>
    <property type="match status" value="1"/>
</dbReference>
<reference evidence="5 6" key="2">
    <citation type="submission" date="2020-06" db="EMBL/GenBank/DDBJ databases">
        <title>Halomonas songnenensis sp. nov., a moderately halophilic bacterium isolated from saline and alkaline soils.</title>
        <authorList>
            <person name="Jiang J."/>
            <person name="Pan Y."/>
        </authorList>
    </citation>
    <scope>NUCLEOTIDE SEQUENCE [LARGE SCALE GENOMIC DNA]</scope>
    <source>
        <strain evidence="5 6">TBZ9</strain>
    </source>
</reference>
<feature type="domain" description="Peptidoglycan binding-like" evidence="3">
    <location>
        <begin position="381"/>
        <end position="435"/>
    </location>
</feature>
<dbReference type="InterPro" id="IPR043426">
    <property type="entry name" value="MltB-like"/>
</dbReference>
<dbReference type="GO" id="GO:0008933">
    <property type="term" value="F:peptidoglycan lytic transglycosylase activity"/>
    <property type="evidence" value="ECO:0007669"/>
    <property type="project" value="TreeGrafter"/>
</dbReference>
<dbReference type="InterPro" id="IPR036365">
    <property type="entry name" value="PGBD-like_sf"/>
</dbReference>
<dbReference type="NCBIfam" id="TIGR02283">
    <property type="entry name" value="MltB_2"/>
    <property type="match status" value="1"/>
</dbReference>
<dbReference type="EMBL" id="JABFHI010000001">
    <property type="protein sequence ID" value="NOG30738.1"/>
    <property type="molecule type" value="Genomic_DNA"/>
</dbReference>
<protein>
    <submittedName>
        <fullName evidence="5">Lytic murein transglycosylase</fullName>
    </submittedName>
</protein>